<dbReference type="PROSITE" id="PS51192">
    <property type="entry name" value="HELICASE_ATP_BIND_1"/>
    <property type="match status" value="1"/>
</dbReference>
<dbReference type="PANTHER" id="PTHR13710:SF105">
    <property type="entry name" value="ATP-DEPENDENT DNA HELICASE Q1"/>
    <property type="match status" value="1"/>
</dbReference>
<dbReference type="SMART" id="SM00490">
    <property type="entry name" value="HELICc"/>
    <property type="match status" value="1"/>
</dbReference>
<evidence type="ECO:0000313" key="16">
    <source>
        <dbReference type="Proteomes" id="UP000494216"/>
    </source>
</evidence>
<dbReference type="Gene3D" id="1.10.486.10">
    <property type="entry name" value="PCRA, domain 4"/>
    <property type="match status" value="1"/>
</dbReference>
<dbReference type="PANTHER" id="PTHR13710">
    <property type="entry name" value="DNA HELICASE RECQ FAMILY MEMBER"/>
    <property type="match status" value="1"/>
</dbReference>
<accession>A0A8S0WYN1</accession>
<evidence type="ECO:0000256" key="6">
    <source>
        <dbReference type="ARBA" id="ARBA00023125"/>
    </source>
</evidence>
<evidence type="ECO:0000256" key="8">
    <source>
        <dbReference type="ARBA" id="ARBA00034617"/>
    </source>
</evidence>
<keyword evidence="5 10" id="KW-0067">ATP-binding</keyword>
<dbReference type="Gene3D" id="3.40.50.300">
    <property type="entry name" value="P-loop containing nucleotide triphosphate hydrolases"/>
    <property type="match status" value="5"/>
</dbReference>
<dbReference type="Pfam" id="PF00271">
    <property type="entry name" value="Helicase_C"/>
    <property type="match status" value="1"/>
</dbReference>
<dbReference type="GO" id="GO:0006310">
    <property type="term" value="P:DNA recombination"/>
    <property type="evidence" value="ECO:0007669"/>
    <property type="project" value="InterPro"/>
</dbReference>
<dbReference type="SUPFAM" id="SSF52540">
    <property type="entry name" value="P-loop containing nucleoside triphosphate hydrolases"/>
    <property type="match status" value="2"/>
</dbReference>
<dbReference type="Proteomes" id="UP000494216">
    <property type="component" value="Unassembled WGS sequence"/>
</dbReference>
<keyword evidence="16" id="KW-1185">Reference proteome</keyword>
<comment type="caution">
    <text evidence="15">The sequence shown here is derived from an EMBL/GenBank/DDBJ whole genome shotgun (WGS) entry which is preliminary data.</text>
</comment>
<dbReference type="GO" id="GO:0030894">
    <property type="term" value="C:replisome"/>
    <property type="evidence" value="ECO:0007669"/>
    <property type="project" value="TreeGrafter"/>
</dbReference>
<organism evidence="15 16">
    <name type="scientific">Candidatus Methylobacter favarea</name>
    <dbReference type="NCBI Taxonomy" id="2707345"/>
    <lineage>
        <taxon>Bacteria</taxon>
        <taxon>Pseudomonadati</taxon>
        <taxon>Pseudomonadota</taxon>
        <taxon>Gammaproteobacteria</taxon>
        <taxon>Methylococcales</taxon>
        <taxon>Methylococcaceae</taxon>
        <taxon>Methylobacter</taxon>
    </lineage>
</organism>
<dbReference type="InterPro" id="IPR014017">
    <property type="entry name" value="DNA_helicase_UvrD-like_C"/>
</dbReference>
<evidence type="ECO:0000259" key="12">
    <source>
        <dbReference type="PROSITE" id="PS51194"/>
    </source>
</evidence>
<keyword evidence="4 10" id="KW-0347">Helicase</keyword>
<sequence>MDWQNFQNRCCSLDLETNENGQIFALAAVFRDKTFHRKAPFNIQKVLAKFDDFCRDAIYLLGHNILQHDLKVCRAVSAKFDFLNKPAIDTLVLSPLAFPENPYHRLVKDYKLVRDSLNDPLADARLAVSLFQDQWEALEQQADCGLLSFYQYAFSDNPRFTGIQQALAAMGAEVINASRAFALFKQLIQDKVCSTAVKKVILSYLPDPKHRPALAYCLAWLRVAGGNSVLPPWVRLQFEDVAPALSQLRNIPCNKPDCSYCAQMHNPVIQLERYFGFPAFREQPPAPAGGSLQYAIVQAAMCDTPLFAVLPTGGGKSLCFQLPALVRYLRRGVLTIVVSPLQALMKDQVDNLRNKTGAPNTAALYGMLTAPERGEVLQSIQRGDIAVLYVSPEQLRNLTFQKAIEHREIGCWVFDEAHCLSKWGHDFRPDYLYAARFIKEFALRQKAVLPPVQCFTATAKQDVKDEIIDYFRANLAQELLVFEGGVERNNLQFEVQTVNGADKYPRINTLLTERLSRQPDGGSAIIYCARRQSTEDIAEYLQQQGWQVEAFHAGKDAAEKKHIQENFVNSTTRIITATNAFGMGIDKEDVRLVIHADIPGSIENYLQEAGRAGRDQKEAECVLLFDEHDIETQFKLSASSQISQRDIAQILRGLRKIRKDKYGNVVLTTGELLMDDGVETSFDNEDYAADTKVKTAVSWLERAGFIERNENRTQVFQGRPLVKNLDEAKIKIEKLDLSQRQQQRWLAIVEALFNAKSDEGFSADELALLGAFTEDKEDQQPDKIKETASQRVIRTLYDMANAGLIQKSLLLTAFVRHKVSHSSVGMLEKVCSLERVMIKTLQEQAPDAETGQWQTLSLRHVNQSLLDGGHENSNPEILRLLLGSLAKDGQGFAGRRGSLTIRHKGLDQYSVKLNRGWKPLTLIAKKRQAVAKTVLDAIIQRIPEGTAGSADLLVEFSAEDLLSALKQDLAASTEIKDPLAAIERALNFLHEQKIITLQQGLAVFRQAMTIRVFPESKGRRYSKGDYEPLSRHYSERIFQVHVINEYAKYGLDKIIRALAFVLAYFSLDKTEFVKRYFSDRKEILERATSQQSFQRIVNDLQNPEQMALVASGEDDNLLILAGPGSGKTRVVVHRCAYLLRVKRIPASGILVLCFNRNAVTELRRRLRDLAGDDAKGVTIQTYHGLSLRLTGHAMTTQNHASENQTRQFADIIKEAISLLRSESPLLGMEADETRDRLLAGYRFILVDEYQDIDDDQYRLISAIAGRGQDEDSKLKILAVGDDDQNIYRFRGANVGFIRRFKDDYQANVHYLVENYRSSAHIIAAANQLIQHNHDRMKQQQPIRINQGRKTLDAGGRWQKLDTLVKGRVHQITTANEADQALAVVQELQRLRQLDSRLDWSHCAILAKEWRLLDPIRTWLEQHEIPVSIVLPDHCQPPPFRIRENADLLDALKQASEPLGKAGYWLRYLADTYSNESNTAWSDQLKDILLDWQRETDDGEVPNLQTLEFLYETLAEQRRERRLSQGVFLSTIHSVKGMEFSHLMILDGGWHHTGTRQSMEEQRRLFYVAMTRARETLCLMQRQDQQNPFLDEISGDHLLPREINAIPQTGTVFSARQYVILGMRDIDLSFAARFSASHPIHHFLAGLKSGSRLALENENGKLVLKDRNVTVAVLSKQAAQEWLAKISKIESVTVLAMIRRYRDDSEEPYQDRCKVERWEIPLVEVVLRGTPHPSKAATGTG</sequence>
<dbReference type="GO" id="GO:0043590">
    <property type="term" value="C:bacterial nucleoid"/>
    <property type="evidence" value="ECO:0007669"/>
    <property type="project" value="TreeGrafter"/>
</dbReference>
<reference evidence="15 16" key="1">
    <citation type="submission" date="2020-02" db="EMBL/GenBank/DDBJ databases">
        <authorList>
            <person name="Hogendoorn C."/>
        </authorList>
    </citation>
    <scope>NUCLEOTIDE SEQUENCE [LARGE SCALE GENOMIC DNA]</scope>
    <source>
        <strain evidence="15">METHB21</strain>
    </source>
</reference>
<evidence type="ECO:0000256" key="1">
    <source>
        <dbReference type="ARBA" id="ARBA00005446"/>
    </source>
</evidence>
<dbReference type="NCBIfam" id="TIGR00614">
    <property type="entry name" value="recQ_fam"/>
    <property type="match status" value="1"/>
</dbReference>
<evidence type="ECO:0000256" key="10">
    <source>
        <dbReference type="PROSITE-ProRule" id="PRU00560"/>
    </source>
</evidence>
<dbReference type="GO" id="GO:0006281">
    <property type="term" value="P:DNA repair"/>
    <property type="evidence" value="ECO:0007669"/>
    <property type="project" value="TreeGrafter"/>
</dbReference>
<evidence type="ECO:0000259" key="11">
    <source>
        <dbReference type="PROSITE" id="PS51192"/>
    </source>
</evidence>
<dbReference type="Pfam" id="PF13361">
    <property type="entry name" value="UvrD_C"/>
    <property type="match status" value="2"/>
</dbReference>
<name>A0A8S0WYN1_9GAMM</name>
<dbReference type="GO" id="GO:0009378">
    <property type="term" value="F:four-way junction helicase activity"/>
    <property type="evidence" value="ECO:0007669"/>
    <property type="project" value="TreeGrafter"/>
</dbReference>
<dbReference type="InterPro" id="IPR036397">
    <property type="entry name" value="RNaseH_sf"/>
</dbReference>
<feature type="domain" description="Helicase ATP-binding" evidence="11">
    <location>
        <begin position="297"/>
        <end position="477"/>
    </location>
</feature>
<dbReference type="CDD" id="cd17932">
    <property type="entry name" value="DEXQc_UvrD"/>
    <property type="match status" value="1"/>
</dbReference>
<evidence type="ECO:0000256" key="4">
    <source>
        <dbReference type="ARBA" id="ARBA00022806"/>
    </source>
</evidence>
<dbReference type="SUPFAM" id="SSF53098">
    <property type="entry name" value="Ribonuclease H-like"/>
    <property type="match status" value="1"/>
</dbReference>
<keyword evidence="7" id="KW-0413">Isomerase</keyword>
<evidence type="ECO:0000256" key="2">
    <source>
        <dbReference type="ARBA" id="ARBA00022741"/>
    </source>
</evidence>
<dbReference type="Pfam" id="PF00270">
    <property type="entry name" value="DEAD"/>
    <property type="match status" value="1"/>
</dbReference>
<dbReference type="GO" id="GO:0005524">
    <property type="term" value="F:ATP binding"/>
    <property type="evidence" value="ECO:0007669"/>
    <property type="project" value="UniProtKB-UniRule"/>
</dbReference>
<dbReference type="Pfam" id="PF13245">
    <property type="entry name" value="AAA_19"/>
    <property type="match status" value="1"/>
</dbReference>
<dbReference type="EMBL" id="CADCXN010000024">
    <property type="protein sequence ID" value="CAA9889653.1"/>
    <property type="molecule type" value="Genomic_DNA"/>
</dbReference>
<evidence type="ECO:0000256" key="5">
    <source>
        <dbReference type="ARBA" id="ARBA00022840"/>
    </source>
</evidence>
<protein>
    <recommendedName>
        <fullName evidence="9">DNA 3'-5' helicase</fullName>
        <ecNumber evidence="9">5.6.2.4</ecNumber>
    </recommendedName>
</protein>
<feature type="domain" description="Helicase C-terminal" evidence="12">
    <location>
        <begin position="510"/>
        <end position="658"/>
    </location>
</feature>
<dbReference type="GO" id="GO:0005737">
    <property type="term" value="C:cytoplasm"/>
    <property type="evidence" value="ECO:0007669"/>
    <property type="project" value="TreeGrafter"/>
</dbReference>
<dbReference type="PROSITE" id="PS51198">
    <property type="entry name" value="UVRD_HELICASE_ATP_BIND"/>
    <property type="match status" value="1"/>
</dbReference>
<evidence type="ECO:0000313" key="15">
    <source>
        <dbReference type="EMBL" id="CAA9889653.1"/>
    </source>
</evidence>
<evidence type="ECO:0000259" key="13">
    <source>
        <dbReference type="PROSITE" id="PS51198"/>
    </source>
</evidence>
<comment type="similarity">
    <text evidence="1">Belongs to the helicase family. RecQ subfamily.</text>
</comment>
<evidence type="ECO:0000259" key="14">
    <source>
        <dbReference type="PROSITE" id="PS51217"/>
    </source>
</evidence>
<dbReference type="InterPro" id="IPR014016">
    <property type="entry name" value="UvrD-like_ATP-bd"/>
</dbReference>
<proteinExistence type="inferred from homology"/>
<dbReference type="RefSeq" id="WP_174624642.1">
    <property type="nucleotide sequence ID" value="NZ_CADCXN010000024.1"/>
</dbReference>
<dbReference type="Gene3D" id="3.30.420.10">
    <property type="entry name" value="Ribonuclease H-like superfamily/Ribonuclease H"/>
    <property type="match status" value="1"/>
</dbReference>
<dbReference type="SMART" id="SM00487">
    <property type="entry name" value="DEXDc"/>
    <property type="match status" value="1"/>
</dbReference>
<dbReference type="GO" id="GO:0043138">
    <property type="term" value="F:3'-5' DNA helicase activity"/>
    <property type="evidence" value="ECO:0007669"/>
    <property type="project" value="UniProtKB-EC"/>
</dbReference>
<keyword evidence="2 10" id="KW-0547">Nucleotide-binding</keyword>
<keyword evidence="6" id="KW-0238">DNA-binding</keyword>
<dbReference type="PROSITE" id="PS51217">
    <property type="entry name" value="UVRD_HELICASE_CTER"/>
    <property type="match status" value="1"/>
</dbReference>
<evidence type="ECO:0000256" key="3">
    <source>
        <dbReference type="ARBA" id="ARBA00022801"/>
    </source>
</evidence>
<dbReference type="InterPro" id="IPR011545">
    <property type="entry name" value="DEAD/DEAH_box_helicase_dom"/>
</dbReference>
<evidence type="ECO:0000256" key="7">
    <source>
        <dbReference type="ARBA" id="ARBA00023235"/>
    </source>
</evidence>
<dbReference type="InterPro" id="IPR004589">
    <property type="entry name" value="DNA_helicase_ATP-dep_RecQ"/>
</dbReference>
<comment type="catalytic activity">
    <reaction evidence="8">
        <text>Couples ATP hydrolysis with the unwinding of duplex DNA by translocating in the 3'-5' direction.</text>
        <dbReference type="EC" id="5.6.2.4"/>
    </reaction>
</comment>
<feature type="domain" description="UvrD-like helicase ATP-binding" evidence="13">
    <location>
        <begin position="1100"/>
        <end position="1318"/>
    </location>
</feature>
<keyword evidence="3 10" id="KW-0378">Hydrolase</keyword>
<dbReference type="GO" id="GO:0003677">
    <property type="term" value="F:DNA binding"/>
    <property type="evidence" value="ECO:0007669"/>
    <property type="project" value="UniProtKB-KW"/>
</dbReference>
<dbReference type="GO" id="GO:0016787">
    <property type="term" value="F:hydrolase activity"/>
    <property type="evidence" value="ECO:0007669"/>
    <property type="project" value="UniProtKB-UniRule"/>
</dbReference>
<evidence type="ECO:0000256" key="9">
    <source>
        <dbReference type="ARBA" id="ARBA00034808"/>
    </source>
</evidence>
<dbReference type="InterPro" id="IPR001650">
    <property type="entry name" value="Helicase_C-like"/>
</dbReference>
<feature type="binding site" evidence="10">
    <location>
        <begin position="1121"/>
        <end position="1128"/>
    </location>
    <ligand>
        <name>ATP</name>
        <dbReference type="ChEBI" id="CHEBI:30616"/>
    </ligand>
</feature>
<dbReference type="InterPro" id="IPR027417">
    <property type="entry name" value="P-loop_NTPase"/>
</dbReference>
<gene>
    <name evidence="15" type="ORF">METHB2_120012</name>
</gene>
<dbReference type="InterPro" id="IPR012337">
    <property type="entry name" value="RNaseH-like_sf"/>
</dbReference>
<dbReference type="EC" id="5.6.2.4" evidence="9"/>
<feature type="domain" description="UvrD-like helicase C-terminal" evidence="14">
    <location>
        <begin position="1319"/>
        <end position="1616"/>
    </location>
</feature>
<dbReference type="PROSITE" id="PS51194">
    <property type="entry name" value="HELICASE_CTER"/>
    <property type="match status" value="1"/>
</dbReference>
<dbReference type="InterPro" id="IPR014001">
    <property type="entry name" value="Helicase_ATP-bd"/>
</dbReference>